<dbReference type="GO" id="GO:0003677">
    <property type="term" value="F:DNA binding"/>
    <property type="evidence" value="ECO:0007669"/>
    <property type="project" value="InterPro"/>
</dbReference>
<dbReference type="PANTHER" id="PTHR43133">
    <property type="entry name" value="RNA POLYMERASE ECF-TYPE SIGMA FACTO"/>
    <property type="match status" value="1"/>
</dbReference>
<evidence type="ECO:0000313" key="7">
    <source>
        <dbReference type="EMBL" id="MBL4930321.1"/>
    </source>
</evidence>
<organism evidence="7 8">
    <name type="scientific">Clostridium paridis</name>
    <dbReference type="NCBI Taxonomy" id="2803863"/>
    <lineage>
        <taxon>Bacteria</taxon>
        <taxon>Bacillati</taxon>
        <taxon>Bacillota</taxon>
        <taxon>Clostridia</taxon>
        <taxon>Eubacteriales</taxon>
        <taxon>Clostridiaceae</taxon>
        <taxon>Clostridium</taxon>
    </lineage>
</organism>
<evidence type="ECO:0000259" key="5">
    <source>
        <dbReference type="Pfam" id="PF04542"/>
    </source>
</evidence>
<dbReference type="GO" id="GO:0006352">
    <property type="term" value="P:DNA-templated transcription initiation"/>
    <property type="evidence" value="ECO:0007669"/>
    <property type="project" value="InterPro"/>
</dbReference>
<dbReference type="SUPFAM" id="SSF88946">
    <property type="entry name" value="Sigma2 domain of RNA polymerase sigma factors"/>
    <property type="match status" value="1"/>
</dbReference>
<name>A0A937FF61_9CLOT</name>
<evidence type="ECO:0000256" key="2">
    <source>
        <dbReference type="ARBA" id="ARBA00023015"/>
    </source>
</evidence>
<dbReference type="NCBIfam" id="TIGR02937">
    <property type="entry name" value="sigma70-ECF"/>
    <property type="match status" value="1"/>
</dbReference>
<accession>A0A937FF61</accession>
<dbReference type="EMBL" id="JAESWA010000004">
    <property type="protein sequence ID" value="MBL4930321.1"/>
    <property type="molecule type" value="Genomic_DNA"/>
</dbReference>
<dbReference type="CDD" id="cd06171">
    <property type="entry name" value="Sigma70_r4"/>
    <property type="match status" value="1"/>
</dbReference>
<dbReference type="InterPro" id="IPR007627">
    <property type="entry name" value="RNA_pol_sigma70_r2"/>
</dbReference>
<reference evidence="7" key="1">
    <citation type="submission" date="2021-01" db="EMBL/GenBank/DDBJ databases">
        <title>Genome public.</title>
        <authorList>
            <person name="Liu C."/>
            <person name="Sun Q."/>
        </authorList>
    </citation>
    <scope>NUCLEOTIDE SEQUENCE</scope>
    <source>
        <strain evidence="7">YIM B02565</strain>
    </source>
</reference>
<dbReference type="InterPro" id="IPR013249">
    <property type="entry name" value="RNA_pol_sigma70_r4_t2"/>
</dbReference>
<feature type="domain" description="RNA polymerase sigma factor 70 region 4 type 2" evidence="6">
    <location>
        <begin position="119"/>
        <end position="168"/>
    </location>
</feature>
<evidence type="ECO:0000256" key="3">
    <source>
        <dbReference type="ARBA" id="ARBA00023082"/>
    </source>
</evidence>
<dbReference type="AlphaFoldDB" id="A0A937FF61"/>
<dbReference type="GO" id="GO:0016987">
    <property type="term" value="F:sigma factor activity"/>
    <property type="evidence" value="ECO:0007669"/>
    <property type="project" value="UniProtKB-KW"/>
</dbReference>
<dbReference type="PANTHER" id="PTHR43133:SF51">
    <property type="entry name" value="RNA POLYMERASE SIGMA FACTOR"/>
    <property type="match status" value="1"/>
</dbReference>
<proteinExistence type="inferred from homology"/>
<feature type="domain" description="RNA polymerase sigma-70 region 2" evidence="5">
    <location>
        <begin position="37"/>
        <end position="96"/>
    </location>
</feature>
<dbReference type="InterPro" id="IPR039425">
    <property type="entry name" value="RNA_pol_sigma-70-like"/>
</dbReference>
<dbReference type="InterPro" id="IPR014284">
    <property type="entry name" value="RNA_pol_sigma-70_dom"/>
</dbReference>
<gene>
    <name evidence="7" type="ORF">JK634_00655</name>
</gene>
<comment type="caution">
    <text evidence="7">The sequence shown here is derived from an EMBL/GenBank/DDBJ whole genome shotgun (WGS) entry which is preliminary data.</text>
</comment>
<dbReference type="Pfam" id="PF04542">
    <property type="entry name" value="Sigma70_r2"/>
    <property type="match status" value="1"/>
</dbReference>
<sequence>MTEGIINIYNTNFKRERVKEITREVFVELVFEQKISLYRVAKGILKHEQDVEDVVSETIFKAFKNLSKLQDKKNFKAWIMRILINECYRTYNKSKRVELQENMEKYNLSYEDAYEGYMINYINKLDKDSQIILTLFYYEDMSISEISKILNVSEGTVKSRLSRSKKKLKIILEDSDWSDLNE</sequence>
<keyword evidence="3" id="KW-0731">Sigma factor</keyword>
<evidence type="ECO:0000256" key="1">
    <source>
        <dbReference type="ARBA" id="ARBA00010641"/>
    </source>
</evidence>
<evidence type="ECO:0000259" key="6">
    <source>
        <dbReference type="Pfam" id="PF08281"/>
    </source>
</evidence>
<dbReference type="InterPro" id="IPR036388">
    <property type="entry name" value="WH-like_DNA-bd_sf"/>
</dbReference>
<protein>
    <submittedName>
        <fullName evidence="7">Sigma-70 family RNA polymerase sigma factor</fullName>
    </submittedName>
</protein>
<keyword evidence="2" id="KW-0805">Transcription regulation</keyword>
<evidence type="ECO:0000256" key="4">
    <source>
        <dbReference type="ARBA" id="ARBA00023163"/>
    </source>
</evidence>
<dbReference type="Pfam" id="PF08281">
    <property type="entry name" value="Sigma70_r4_2"/>
    <property type="match status" value="1"/>
</dbReference>
<dbReference type="InterPro" id="IPR013325">
    <property type="entry name" value="RNA_pol_sigma_r2"/>
</dbReference>
<dbReference type="RefSeq" id="WP_202765789.1">
    <property type="nucleotide sequence ID" value="NZ_JAESWA010000004.1"/>
</dbReference>
<keyword evidence="8" id="KW-1185">Reference proteome</keyword>
<dbReference type="Gene3D" id="1.10.1740.10">
    <property type="match status" value="1"/>
</dbReference>
<keyword evidence="4" id="KW-0804">Transcription</keyword>
<dbReference type="Proteomes" id="UP000623681">
    <property type="component" value="Unassembled WGS sequence"/>
</dbReference>
<evidence type="ECO:0000313" key="8">
    <source>
        <dbReference type="Proteomes" id="UP000623681"/>
    </source>
</evidence>
<dbReference type="Gene3D" id="1.10.10.10">
    <property type="entry name" value="Winged helix-like DNA-binding domain superfamily/Winged helix DNA-binding domain"/>
    <property type="match status" value="1"/>
</dbReference>
<dbReference type="InterPro" id="IPR013324">
    <property type="entry name" value="RNA_pol_sigma_r3/r4-like"/>
</dbReference>
<comment type="similarity">
    <text evidence="1">Belongs to the sigma-70 factor family. ECF subfamily.</text>
</comment>
<dbReference type="SUPFAM" id="SSF88659">
    <property type="entry name" value="Sigma3 and sigma4 domains of RNA polymerase sigma factors"/>
    <property type="match status" value="1"/>
</dbReference>